<dbReference type="EMBL" id="SOAM01000001">
    <property type="protein sequence ID" value="TDS81089.1"/>
    <property type="molecule type" value="Genomic_DNA"/>
</dbReference>
<proteinExistence type="predicted"/>
<evidence type="ECO:0000313" key="3">
    <source>
        <dbReference type="Proteomes" id="UP000295344"/>
    </source>
</evidence>
<protein>
    <submittedName>
        <fullName evidence="2">Uncharacterized protein</fullName>
    </submittedName>
</protein>
<keyword evidence="3" id="KW-1185">Reference proteome</keyword>
<sequence length="79" mass="8158">MLRDLMINTTVQMLLLALGAGMFLGAAVIGTSVTVVRHRSTPGHRWIAVSSGAAWLVAAALAALAVFIGTTTTYAISSN</sequence>
<reference evidence="2 3" key="1">
    <citation type="submission" date="2019-03" db="EMBL/GenBank/DDBJ databases">
        <title>Genomic Encyclopedia of Archaeal and Bacterial Type Strains, Phase II (KMG-II): from individual species to whole genera.</title>
        <authorList>
            <person name="Goeker M."/>
        </authorList>
    </citation>
    <scope>NUCLEOTIDE SEQUENCE [LARGE SCALE GENOMIC DNA]</scope>
    <source>
        <strain evidence="2 3">DSM 24782</strain>
    </source>
</reference>
<keyword evidence="1" id="KW-0812">Transmembrane</keyword>
<feature type="transmembrane region" description="Helical" evidence="1">
    <location>
        <begin position="54"/>
        <end position="76"/>
    </location>
</feature>
<keyword evidence="1" id="KW-1133">Transmembrane helix</keyword>
<keyword evidence="1" id="KW-0472">Membrane</keyword>
<dbReference type="Proteomes" id="UP000295344">
    <property type="component" value="Unassembled WGS sequence"/>
</dbReference>
<comment type="caution">
    <text evidence="2">The sequence shown here is derived from an EMBL/GenBank/DDBJ whole genome shotgun (WGS) entry which is preliminary data.</text>
</comment>
<dbReference type="RefSeq" id="WP_133765723.1">
    <property type="nucleotide sequence ID" value="NZ_BAAARP010000003.1"/>
</dbReference>
<evidence type="ECO:0000313" key="2">
    <source>
        <dbReference type="EMBL" id="TDS81089.1"/>
    </source>
</evidence>
<organism evidence="2 3">
    <name type="scientific">Amnibacterium kyonggiense</name>
    <dbReference type="NCBI Taxonomy" id="595671"/>
    <lineage>
        <taxon>Bacteria</taxon>
        <taxon>Bacillati</taxon>
        <taxon>Actinomycetota</taxon>
        <taxon>Actinomycetes</taxon>
        <taxon>Micrococcales</taxon>
        <taxon>Microbacteriaceae</taxon>
        <taxon>Amnibacterium</taxon>
    </lineage>
</organism>
<dbReference type="AlphaFoldDB" id="A0A4R7FTP2"/>
<evidence type="ECO:0000256" key="1">
    <source>
        <dbReference type="SAM" id="Phobius"/>
    </source>
</evidence>
<accession>A0A4R7FTP2</accession>
<name>A0A4R7FTP2_9MICO</name>
<gene>
    <name evidence="2" type="ORF">CLV52_1663</name>
</gene>